<dbReference type="RefSeq" id="WP_109566361.1">
    <property type="nucleotide sequence ID" value="NZ_QGDJ01000020.1"/>
</dbReference>
<evidence type="ECO:0000259" key="3">
    <source>
        <dbReference type="Pfam" id="PF01266"/>
    </source>
</evidence>
<dbReference type="GO" id="GO:0005886">
    <property type="term" value="C:plasma membrane"/>
    <property type="evidence" value="ECO:0007669"/>
    <property type="project" value="TreeGrafter"/>
</dbReference>
<accession>A0A2Y9C3H1</accession>
<dbReference type="Pfam" id="PF01266">
    <property type="entry name" value="DAO"/>
    <property type="match status" value="1"/>
</dbReference>
<dbReference type="GO" id="GO:0055130">
    <property type="term" value="P:D-alanine catabolic process"/>
    <property type="evidence" value="ECO:0007669"/>
    <property type="project" value="TreeGrafter"/>
</dbReference>
<dbReference type="AlphaFoldDB" id="A0A2Y9C3H1"/>
<dbReference type="Gene3D" id="3.50.50.60">
    <property type="entry name" value="FAD/NAD(P)-binding domain"/>
    <property type="match status" value="2"/>
</dbReference>
<name>A0A2Y9C3H1_9RHOB</name>
<evidence type="ECO:0000256" key="2">
    <source>
        <dbReference type="ARBA" id="ARBA00023002"/>
    </source>
</evidence>
<keyword evidence="6" id="KW-1185">Reference proteome</keyword>
<evidence type="ECO:0000313" key="5">
    <source>
        <dbReference type="EMBL" id="SSA51462.1"/>
    </source>
</evidence>
<dbReference type="PANTHER" id="PTHR13847">
    <property type="entry name" value="SARCOSINE DEHYDROGENASE-RELATED"/>
    <property type="match status" value="1"/>
</dbReference>
<dbReference type="GO" id="GO:0005737">
    <property type="term" value="C:cytoplasm"/>
    <property type="evidence" value="ECO:0007669"/>
    <property type="project" value="TreeGrafter"/>
</dbReference>
<dbReference type="SUPFAM" id="SSF51905">
    <property type="entry name" value="FAD/NAD(P)-binding domain"/>
    <property type="match status" value="1"/>
</dbReference>
<protein>
    <submittedName>
        <fullName evidence="5">D-amino-acid dehydrogenase</fullName>
    </submittedName>
</protein>
<evidence type="ECO:0000313" key="4">
    <source>
        <dbReference type="EMBL" id="PWJ11161.1"/>
    </source>
</evidence>
<dbReference type="SUPFAM" id="SSF54373">
    <property type="entry name" value="FAD-linked reductases, C-terminal domain"/>
    <property type="match status" value="1"/>
</dbReference>
<dbReference type="InterPro" id="IPR036188">
    <property type="entry name" value="FAD/NAD-bd_sf"/>
</dbReference>
<gene>
    <name evidence="4" type="ORF">BCF38_1205</name>
    <name evidence="5" type="ORF">SAMN05421539_1205</name>
</gene>
<dbReference type="NCBIfam" id="NF001933">
    <property type="entry name" value="PRK00711.1"/>
    <property type="match status" value="1"/>
</dbReference>
<proteinExistence type="inferred from homology"/>
<dbReference type="Proteomes" id="UP000245839">
    <property type="component" value="Unassembled WGS sequence"/>
</dbReference>
<comment type="similarity">
    <text evidence="1">Belongs to the DadA oxidoreductase family.</text>
</comment>
<dbReference type="EMBL" id="QGDJ01000020">
    <property type="protein sequence ID" value="PWJ11161.1"/>
    <property type="molecule type" value="Genomic_DNA"/>
</dbReference>
<reference evidence="4 6" key="2">
    <citation type="submission" date="2018-03" db="EMBL/GenBank/DDBJ databases">
        <title>Genomic Encyclopedia of Archaeal and Bacterial Type Strains, Phase II (KMG-II): from individual species to whole genera.</title>
        <authorList>
            <person name="Goeker M."/>
        </authorList>
    </citation>
    <scope>NUCLEOTIDE SEQUENCE [LARGE SCALE GENOMIC DNA]</scope>
    <source>
        <strain evidence="4 6">DSM 25227</strain>
    </source>
</reference>
<dbReference type="GO" id="GO:0008718">
    <property type="term" value="F:D-amino-acid dehydrogenase activity"/>
    <property type="evidence" value="ECO:0007669"/>
    <property type="project" value="TreeGrafter"/>
</dbReference>
<reference evidence="5 7" key="1">
    <citation type="submission" date="2016-10" db="EMBL/GenBank/DDBJ databases">
        <authorList>
            <person name="Cai Z."/>
        </authorList>
    </citation>
    <scope>NUCLEOTIDE SEQUENCE [LARGE SCALE GENOMIC DNA]</scope>
    <source>
        <strain evidence="5 7">DSM 25227</strain>
    </source>
</reference>
<dbReference type="PANTHER" id="PTHR13847:SF280">
    <property type="entry name" value="D-AMINO ACID DEHYDROGENASE"/>
    <property type="match status" value="1"/>
</dbReference>
<dbReference type="Gene3D" id="3.30.9.10">
    <property type="entry name" value="D-Amino Acid Oxidase, subunit A, domain 2"/>
    <property type="match status" value="1"/>
</dbReference>
<evidence type="ECO:0000313" key="7">
    <source>
        <dbReference type="Proteomes" id="UP000251571"/>
    </source>
</evidence>
<evidence type="ECO:0000313" key="6">
    <source>
        <dbReference type="Proteomes" id="UP000245839"/>
    </source>
</evidence>
<dbReference type="InterPro" id="IPR006076">
    <property type="entry name" value="FAD-dep_OxRdtase"/>
</dbReference>
<evidence type="ECO:0000256" key="1">
    <source>
        <dbReference type="ARBA" id="ARBA00009410"/>
    </source>
</evidence>
<organism evidence="5 7">
    <name type="scientific">Jannaschia seohaensis</name>
    <dbReference type="NCBI Taxonomy" id="475081"/>
    <lineage>
        <taxon>Bacteria</taxon>
        <taxon>Pseudomonadati</taxon>
        <taxon>Pseudomonadota</taxon>
        <taxon>Alphaproteobacteria</taxon>
        <taxon>Rhodobacterales</taxon>
        <taxon>Roseobacteraceae</taxon>
        <taxon>Jannaschia</taxon>
    </lineage>
</organism>
<dbReference type="Proteomes" id="UP000251571">
    <property type="component" value="Unassembled WGS sequence"/>
</dbReference>
<sequence>MAIIVVGAGVVGLSTAYALHSDGQDVAVVDRLSGPGLGTSFANAGGLCPSFAGPWAAPGMIGKAVRWLAQPSAPLKIRPRLDPAQWRWLWQFAQACKPSPFEANKRAMQAIAHYSHACLREIVEETGLRFDRGEGGILQTFRSPDSLAGGRRAAEVLSEMGIAHRLLDPEEIAQIEPALARTDLSFTGALHFPDDGTGDAQAYCRAMAAWLEDRGVSFRYGTEITGLRQANGRLTGLRTPDGEIAADAVVLAGGPWIPALVPEIPVYPVKGYSLTWPGIAEGAGPRSSIMDEDSKIMFTRLGDRLRVGGMAELDGFSTRLPKAQLAGMTDITHRFFPEAAASAPEPWTGHRPMTPDGRPRIGPSARVEGLWINAGHGSNGWTQAAGAGRLMADLIAGHAPAIDPAPYRPVG</sequence>
<dbReference type="EMBL" id="UETC01000020">
    <property type="protein sequence ID" value="SSA51462.1"/>
    <property type="molecule type" value="Genomic_DNA"/>
</dbReference>
<dbReference type="OrthoDB" id="9805337at2"/>
<feature type="domain" description="FAD dependent oxidoreductase" evidence="3">
    <location>
        <begin position="3"/>
        <end position="394"/>
    </location>
</feature>
<keyword evidence="2" id="KW-0560">Oxidoreductase</keyword>